<dbReference type="GO" id="GO:0008770">
    <property type="term" value="F:[acyl-carrier-protein] phosphodiesterase activity"/>
    <property type="evidence" value="ECO:0007669"/>
    <property type="project" value="InterPro"/>
</dbReference>
<dbReference type="PANTHER" id="PTHR38764">
    <property type="entry name" value="ACYL CARRIER PROTEIN PHOSPHODIESTERASE"/>
    <property type="match status" value="1"/>
</dbReference>
<comment type="caution">
    <text evidence="5">The sequence shown here is derived from an EMBL/GenBank/DDBJ whole genome shotgun (WGS) entry which is preliminary data.</text>
</comment>
<dbReference type="PANTHER" id="PTHR38764:SF1">
    <property type="entry name" value="ACYL CARRIER PROTEIN PHOSPHODIESTERASE"/>
    <property type="match status" value="1"/>
</dbReference>
<organism evidence="5 6">
    <name type="scientific">Arenimonas terrae</name>
    <dbReference type="NCBI Taxonomy" id="2546226"/>
    <lineage>
        <taxon>Bacteria</taxon>
        <taxon>Pseudomonadati</taxon>
        <taxon>Pseudomonadota</taxon>
        <taxon>Gammaproteobacteria</taxon>
        <taxon>Lysobacterales</taxon>
        <taxon>Lysobacteraceae</taxon>
        <taxon>Arenimonas</taxon>
    </lineage>
</organism>
<dbReference type="InterPro" id="IPR007431">
    <property type="entry name" value="ACP_PD"/>
</dbReference>
<gene>
    <name evidence="5" type="ORF">E1B00_08090</name>
</gene>
<keyword evidence="3" id="KW-0443">Lipid metabolism</keyword>
<evidence type="ECO:0000256" key="4">
    <source>
        <dbReference type="ARBA" id="ARBA00023160"/>
    </source>
</evidence>
<keyword evidence="1" id="KW-0444">Lipid biosynthesis</keyword>
<sequence>MNFLAHLYLARHSDDAMLGALLGDFVGTTGLDRFRPEVQREILLHRKIDSYTDRHPDVLASKSLFPEGRRRYAGILLDVYFDHLLARDWPRHCDVPLDDFTGHFYAVLQAQPDLPESLQRIVPSFVRHDWLGSYRDRDQIDHAVRRIATRLSRNGEKLVQCLPVLREHEAAVVRRFEDFFPQLEQYVVDTRSSLLRDAGTAPEARPL</sequence>
<evidence type="ECO:0000256" key="2">
    <source>
        <dbReference type="ARBA" id="ARBA00022801"/>
    </source>
</evidence>
<dbReference type="AlphaFoldDB" id="A0A5C4RX85"/>
<evidence type="ECO:0000256" key="1">
    <source>
        <dbReference type="ARBA" id="ARBA00022516"/>
    </source>
</evidence>
<keyword evidence="6" id="KW-1185">Reference proteome</keyword>
<name>A0A5C4RX85_9GAMM</name>
<reference evidence="5 6" key="1">
    <citation type="submission" date="2019-03" db="EMBL/GenBank/DDBJ databases">
        <title>Arenimonas daejeonensis sp. nov., isolated from compost.</title>
        <authorList>
            <person name="Jeon C.O."/>
        </authorList>
    </citation>
    <scope>NUCLEOTIDE SEQUENCE [LARGE SCALE GENOMIC DNA]</scope>
    <source>
        <strain evidence="5 6">R29</strain>
    </source>
</reference>
<evidence type="ECO:0000313" key="6">
    <source>
        <dbReference type="Proteomes" id="UP000305760"/>
    </source>
</evidence>
<dbReference type="Pfam" id="PF04336">
    <property type="entry name" value="ACP_PD"/>
    <property type="match status" value="1"/>
</dbReference>
<dbReference type="OrthoDB" id="8442777at2"/>
<accession>A0A5C4RX85</accession>
<dbReference type="Proteomes" id="UP000305760">
    <property type="component" value="Unassembled WGS sequence"/>
</dbReference>
<evidence type="ECO:0000313" key="5">
    <source>
        <dbReference type="EMBL" id="TNJ35694.1"/>
    </source>
</evidence>
<dbReference type="EMBL" id="SMDR01000001">
    <property type="protein sequence ID" value="TNJ35694.1"/>
    <property type="molecule type" value="Genomic_DNA"/>
</dbReference>
<evidence type="ECO:0000256" key="3">
    <source>
        <dbReference type="ARBA" id="ARBA00023098"/>
    </source>
</evidence>
<protein>
    <submittedName>
        <fullName evidence="5">DUF479 domain-containing protein</fullName>
    </submittedName>
</protein>
<dbReference type="PIRSF" id="PIRSF011489">
    <property type="entry name" value="DUF479"/>
    <property type="match status" value="1"/>
</dbReference>
<keyword evidence="2" id="KW-0378">Hydrolase</keyword>
<keyword evidence="4" id="KW-0275">Fatty acid biosynthesis</keyword>
<proteinExistence type="predicted"/>
<keyword evidence="4" id="KW-0276">Fatty acid metabolism</keyword>
<dbReference type="GO" id="GO:0006633">
    <property type="term" value="P:fatty acid biosynthetic process"/>
    <property type="evidence" value="ECO:0007669"/>
    <property type="project" value="UniProtKB-KW"/>
</dbReference>
<dbReference type="RefSeq" id="WP_139447391.1">
    <property type="nucleotide sequence ID" value="NZ_SMDR01000001.1"/>
</dbReference>